<feature type="non-terminal residue" evidence="1">
    <location>
        <position position="1"/>
    </location>
</feature>
<sequence length="1585" mass="183084">IDERDEVDLIWIHNGSINLPKKYENEEHVDNHSNDVKSYENIFPWLTKFNKIMCSSVGHRSYQVLKRLLSLYTQNILTNINTYCEKTLDMIKLKNHLSSTLTFFHLYWHDIKEHVDDCTLYLNKMSVLLGIYIDMELKTFKHAMDASKIASKLLSALWIYLSNSEKHIFRVLLKLKLVTKKYSKICDPIFMRSFTRLKQNVEAVTDIDYVRYLLVLKVWKKIKENVEEKKEVNKMALTILGPRIPKMRDELLEIIPKSPIEHENETIWLLQQNVFDLRTACNNFIAFEETMSVTLKVSDLNFQLSQNVLCNMQGCFTNHELKKSEMNNLKDNHSFQTEVKCNTLTNQVFPLSKRNKFKKHKKVSKLKPGEVILIDLTEEEELRIDKTKKKSKSKKKLEWLKIMKKKYNTRRQTVDVKNRNHVEIADAHSTENSENFADKILLEYLPISDNKVSESIESYTLLEQKPVQDNTHYNSQNMHDHILNKRNKELKYMFQHKQCDTCTSSLKQTDIHRNRVLYLLKLLSTVGQNINEPKTILNLLREKGDENIMSSTNTFFCKNTDNESNEINTQGKEESFPQPKSCIEAILSLKECQNSITNVQSIKQELPTNKNCNMTEANTYCQNESVYVQSNYHLHDFSSMNSLSSQTTETVKQRVAHNIHECADCCKKIEIKPFSYHNNSIFNTIKTEDIPKNTIDTNATDKKPICDKNIICMLSDLDKCMDVLNRIGEHIMTVHAEKQRLKCLDKMDLCTVSTTVLGDQCVESSSDWLQNINSLTNTEKLSRILELYGKKDLLNVCNCHDFHRWDNQETNAVLNQLKSESENCQKVTISTSQPKENRSYEKDNIFSENKSPPNFVFNHIKSEIEQSIQKASNENFEVLRDETQKTNHKMNTLTNNQTFDTFIHDLKDTKESNRDIHCESVLQNFSQKSNVTKINSMDEFENIDILDSILNGDITIEDEQELWENSQSPLMSPINYDNSNNVLNCITEFFSQSEHSCTNETEKKYIVSDTKNSQTPLPEGSLGTTGILNSLFDFDLTNMDSPSNDFMYSNIQAVNPRLIKKTFENEIFSKKNYDTSELHSTEKTFANERNNLEKLFPQKEKELCNNQNHSIDSSVDVVGFGLNTSKKKVLEFPSLVKSISSFSGQPTVLVNSDNISSEAKESFPKCSLSSPTDKFDTNSVIGKSYIFHKKDIINQIQSFNDTANRDLPEICTSTDIQSNVSMNCTLSQQDDIQSSHKHTRVELETNPLVIKQSLDSCDLLSSTDFTTDTTLQCVEQKQGNFLKQKNIQHSCKEKQNHITQHKIKINAQSRSCKRTLRCKKKIKMKNEKEKLPSSVAQPNQNELSLRCSQITVINPLNYQDVQDTCESPLSTFHVSYRQKSLQTMCTSKNIHKQLKCVGIQQLRNISQQKQQMLLNFREDSIRDIIVKEDTKLENVQHTMEDNISEDSNISCVSEKSYIPESKTCFKFSKRNMKITTGVAKVNLTTDKNVIPVSNNILVKSGTKWSLQNIDTQPSEFIEEQIVTTLDEDTPSKRRKLTSKFSPILKTNTVVSSVNEQKIQKKYFDSTKKGNSIFICFVVYFILNTN</sequence>
<proteinExistence type="predicted"/>
<gene>
    <name evidence="1" type="ORF">WH47_02028</name>
</gene>
<dbReference type="EMBL" id="KQ414665">
    <property type="protein sequence ID" value="KOC65163.1"/>
    <property type="molecule type" value="Genomic_DNA"/>
</dbReference>
<dbReference type="STRING" id="597456.A0A0L7R2V6"/>
<dbReference type="Proteomes" id="UP000053825">
    <property type="component" value="Unassembled WGS sequence"/>
</dbReference>
<reference evidence="1 2" key="1">
    <citation type="submission" date="2015-07" db="EMBL/GenBank/DDBJ databases">
        <title>The genome of Habropoda laboriosa.</title>
        <authorList>
            <person name="Pan H."/>
            <person name="Kapheim K."/>
        </authorList>
    </citation>
    <scope>NUCLEOTIDE SEQUENCE [LARGE SCALE GENOMIC DNA]</scope>
    <source>
        <strain evidence="1">0110345459</strain>
    </source>
</reference>
<keyword evidence="2" id="KW-1185">Reference proteome</keyword>
<evidence type="ECO:0000313" key="1">
    <source>
        <dbReference type="EMBL" id="KOC65163.1"/>
    </source>
</evidence>
<name>A0A0L7R2V6_9HYME</name>
<dbReference type="OrthoDB" id="7673806at2759"/>
<organism evidence="1 2">
    <name type="scientific">Habropoda laboriosa</name>
    <dbReference type="NCBI Taxonomy" id="597456"/>
    <lineage>
        <taxon>Eukaryota</taxon>
        <taxon>Metazoa</taxon>
        <taxon>Ecdysozoa</taxon>
        <taxon>Arthropoda</taxon>
        <taxon>Hexapoda</taxon>
        <taxon>Insecta</taxon>
        <taxon>Pterygota</taxon>
        <taxon>Neoptera</taxon>
        <taxon>Endopterygota</taxon>
        <taxon>Hymenoptera</taxon>
        <taxon>Apocrita</taxon>
        <taxon>Aculeata</taxon>
        <taxon>Apoidea</taxon>
        <taxon>Anthophila</taxon>
        <taxon>Apidae</taxon>
        <taxon>Habropoda</taxon>
    </lineage>
</organism>
<evidence type="ECO:0000313" key="2">
    <source>
        <dbReference type="Proteomes" id="UP000053825"/>
    </source>
</evidence>
<protein>
    <submittedName>
        <fullName evidence="1">Uncharacterized protein</fullName>
    </submittedName>
</protein>
<accession>A0A0L7R2V6</accession>